<accession>A0A1B6M6E6</accession>
<dbReference type="EMBL" id="GEBQ01026684">
    <property type="protein sequence ID" value="JAT13293.1"/>
    <property type="molecule type" value="Transcribed_RNA"/>
</dbReference>
<sequence>MAFQTISQLDSKIVEDITSSWNGHPPANILKELKEDSPWAVIYTTDGTYINVMKHVGLDDTATVVFDTKGKPNIKKFNWSENNGVLTDGTIQCYVIVLEAGAFAYYICDTQGPPGPAQGAVAIALGPPGGIPNEYFYTASCAKRSMKKMNIKLNIKCDINVPSTYQWSST</sequence>
<evidence type="ECO:0000313" key="2">
    <source>
        <dbReference type="EMBL" id="JAT31483.1"/>
    </source>
</evidence>
<gene>
    <name evidence="1" type="ORF">g.21167</name>
    <name evidence="2" type="ORF">g.21168</name>
</gene>
<organism evidence="2">
    <name type="scientific">Graphocephala atropunctata</name>
    <dbReference type="NCBI Taxonomy" id="36148"/>
    <lineage>
        <taxon>Eukaryota</taxon>
        <taxon>Metazoa</taxon>
        <taxon>Ecdysozoa</taxon>
        <taxon>Arthropoda</taxon>
        <taxon>Hexapoda</taxon>
        <taxon>Insecta</taxon>
        <taxon>Pterygota</taxon>
        <taxon>Neoptera</taxon>
        <taxon>Paraneoptera</taxon>
        <taxon>Hemiptera</taxon>
        <taxon>Auchenorrhyncha</taxon>
        <taxon>Membracoidea</taxon>
        <taxon>Cicadellidae</taxon>
        <taxon>Cicadellinae</taxon>
        <taxon>Cicadellini</taxon>
        <taxon>Graphocephala</taxon>
    </lineage>
</organism>
<reference evidence="2" key="1">
    <citation type="submission" date="2015-11" db="EMBL/GenBank/DDBJ databases">
        <title>De novo transcriptome assembly of four potential Pierce s Disease insect vectors from Arizona vineyards.</title>
        <authorList>
            <person name="Tassone E.E."/>
        </authorList>
    </citation>
    <scope>NUCLEOTIDE SEQUENCE</scope>
</reference>
<dbReference type="EMBL" id="GEBQ01008494">
    <property type="protein sequence ID" value="JAT31483.1"/>
    <property type="molecule type" value="Transcribed_RNA"/>
</dbReference>
<proteinExistence type="predicted"/>
<dbReference type="AlphaFoldDB" id="A0A1B6M6E6"/>
<protein>
    <submittedName>
        <fullName evidence="2">Uncharacterized protein</fullName>
    </submittedName>
</protein>
<name>A0A1B6M6E6_9HEMI</name>
<evidence type="ECO:0000313" key="1">
    <source>
        <dbReference type="EMBL" id="JAT13293.1"/>
    </source>
</evidence>